<accession>A0A9X3RAQ1</accession>
<dbReference type="AlphaFoldDB" id="A0A9X3RAQ1"/>
<proteinExistence type="predicted"/>
<reference evidence="2" key="1">
    <citation type="submission" date="2022-05" db="EMBL/GenBank/DDBJ databases">
        <authorList>
            <person name="Colautti A."/>
            <person name="Iacumin L."/>
        </authorList>
    </citation>
    <scope>NUCLEOTIDE SEQUENCE</scope>
    <source>
        <strain evidence="2">DSM 30747</strain>
    </source>
</reference>
<dbReference type="PROSITE" id="PS51704">
    <property type="entry name" value="GP_PDE"/>
    <property type="match status" value="1"/>
</dbReference>
<dbReference type="Pfam" id="PF03009">
    <property type="entry name" value="GDPD"/>
    <property type="match status" value="1"/>
</dbReference>
<dbReference type="GO" id="GO:0006629">
    <property type="term" value="P:lipid metabolic process"/>
    <property type="evidence" value="ECO:0007669"/>
    <property type="project" value="InterPro"/>
</dbReference>
<sequence>MSNIPVYAHRGVAAKTVENSMKAFKRAVKLGVDGIELDLQLSADGVPFVTHDIDFFRLAGNKRRITDMLAEEVLQLKLGRVFYRKFFYSKVVTFDEFIHFVTPLGIKLNIELKESFLGKNEKIREVVEKASHISDVHFSSFEFSILQTIHAMGREVETAFIGKKNSDWDYVLSIKEIDAIHFNKKFYDTNLMKRVWDAGFPMRFYNIKGNEKYIQNPHESVIGWITDYPEKVIQQQKRPG</sequence>
<dbReference type="InterPro" id="IPR017946">
    <property type="entry name" value="PLC-like_Pdiesterase_TIM-brl"/>
</dbReference>
<gene>
    <name evidence="2" type="ORF">M9R61_16230</name>
</gene>
<keyword evidence="3" id="KW-1185">Reference proteome</keyword>
<dbReference type="PROSITE" id="PS50007">
    <property type="entry name" value="PIPLC_X_DOMAIN"/>
    <property type="match status" value="1"/>
</dbReference>
<dbReference type="EMBL" id="JAMKBI010000013">
    <property type="protein sequence ID" value="MCZ8534854.1"/>
    <property type="molecule type" value="Genomic_DNA"/>
</dbReference>
<dbReference type="InterPro" id="IPR030395">
    <property type="entry name" value="GP_PDE_dom"/>
</dbReference>
<dbReference type="GO" id="GO:0008081">
    <property type="term" value="F:phosphoric diester hydrolase activity"/>
    <property type="evidence" value="ECO:0007669"/>
    <property type="project" value="InterPro"/>
</dbReference>
<dbReference type="PANTHER" id="PTHR46211">
    <property type="entry name" value="GLYCEROPHOSPHORYL DIESTER PHOSPHODIESTERASE"/>
    <property type="match status" value="1"/>
</dbReference>
<dbReference type="Proteomes" id="UP001152172">
    <property type="component" value="Unassembled WGS sequence"/>
</dbReference>
<feature type="domain" description="GP-PDE" evidence="1">
    <location>
        <begin position="4"/>
        <end position="236"/>
    </location>
</feature>
<name>A0A9X3RAQ1_9BACI</name>
<evidence type="ECO:0000259" key="1">
    <source>
        <dbReference type="PROSITE" id="PS51704"/>
    </source>
</evidence>
<protein>
    <recommendedName>
        <fullName evidence="1">GP-PDE domain-containing protein</fullName>
    </recommendedName>
</protein>
<dbReference type="RefSeq" id="WP_269922927.1">
    <property type="nucleotide sequence ID" value="NZ_JAMKBI010000013.1"/>
</dbReference>
<dbReference type="SUPFAM" id="SSF51695">
    <property type="entry name" value="PLC-like phosphodiesterases"/>
    <property type="match status" value="1"/>
</dbReference>
<comment type="caution">
    <text evidence="2">The sequence shown here is derived from an EMBL/GenBank/DDBJ whole genome shotgun (WGS) entry which is preliminary data.</text>
</comment>
<evidence type="ECO:0000313" key="3">
    <source>
        <dbReference type="Proteomes" id="UP001152172"/>
    </source>
</evidence>
<dbReference type="PANTHER" id="PTHR46211:SF1">
    <property type="entry name" value="GLYCEROPHOSPHODIESTER PHOSPHODIESTERASE, CYTOPLASMIC"/>
    <property type="match status" value="1"/>
</dbReference>
<dbReference type="Gene3D" id="3.20.20.190">
    <property type="entry name" value="Phosphatidylinositol (PI) phosphodiesterase"/>
    <property type="match status" value="1"/>
</dbReference>
<organism evidence="2 3">
    <name type="scientific">Psychrobacillus psychrodurans</name>
    <dbReference type="NCBI Taxonomy" id="126157"/>
    <lineage>
        <taxon>Bacteria</taxon>
        <taxon>Bacillati</taxon>
        <taxon>Bacillota</taxon>
        <taxon>Bacilli</taxon>
        <taxon>Bacillales</taxon>
        <taxon>Bacillaceae</taxon>
        <taxon>Psychrobacillus</taxon>
    </lineage>
</organism>
<evidence type="ECO:0000313" key="2">
    <source>
        <dbReference type="EMBL" id="MCZ8534854.1"/>
    </source>
</evidence>